<dbReference type="RefSeq" id="WP_176008130.1">
    <property type="nucleotide sequence ID" value="NZ_CP041372.2"/>
</dbReference>
<evidence type="ECO:0000256" key="1">
    <source>
        <dbReference type="ARBA" id="ARBA00022723"/>
    </source>
</evidence>
<dbReference type="InterPro" id="IPR037523">
    <property type="entry name" value="VOC_core"/>
</dbReference>
<dbReference type="Pfam" id="PF00903">
    <property type="entry name" value="Glyoxalase"/>
    <property type="match status" value="1"/>
</dbReference>
<gene>
    <name evidence="3" type="ORF">FLK61_25275</name>
</gene>
<protein>
    <submittedName>
        <fullName evidence="3">VOC family protein</fullName>
    </submittedName>
</protein>
<sequence>MIIGHAHTAFTATNMDRSLQFYCDALGLAHAFSVKNEQGEPWIEYVKIAPKQYIELFHPTSTSNQQQTTDAHLTPGDPAKSQGFHHICLLVDDIQYVAATLAEKDIPIDVAPKRGIGKNWQMWTHDPDGNKIEFIQPDDDSEHAK</sequence>
<dbReference type="EMBL" id="CP041372">
    <property type="protein sequence ID" value="QKS70086.1"/>
    <property type="molecule type" value="Genomic_DNA"/>
</dbReference>
<dbReference type="KEGG" id="psua:FLK61_25275"/>
<accession>A0A859FCY9</accession>
<evidence type="ECO:0000259" key="2">
    <source>
        <dbReference type="PROSITE" id="PS51819"/>
    </source>
</evidence>
<dbReference type="GO" id="GO:0046872">
    <property type="term" value="F:metal ion binding"/>
    <property type="evidence" value="ECO:0007669"/>
    <property type="project" value="UniProtKB-KW"/>
</dbReference>
<dbReference type="PROSITE" id="PS51819">
    <property type="entry name" value="VOC"/>
    <property type="match status" value="1"/>
</dbReference>
<proteinExistence type="predicted"/>
<dbReference type="InterPro" id="IPR051785">
    <property type="entry name" value="MMCE/EMCE_epimerase"/>
</dbReference>
<feature type="domain" description="VOC" evidence="2">
    <location>
        <begin position="4"/>
        <end position="137"/>
    </location>
</feature>
<dbReference type="CDD" id="cd06587">
    <property type="entry name" value="VOC"/>
    <property type="match status" value="1"/>
</dbReference>
<reference evidence="4" key="1">
    <citation type="submission" date="2019-07" db="EMBL/GenBank/DDBJ databases">
        <title>Bacillus alkalisoli sp. nov. isolated from saline soil.</title>
        <authorList>
            <person name="Sun J.-Q."/>
            <person name="Xu L."/>
        </authorList>
    </citation>
    <scope>NUCLEOTIDE SEQUENCE [LARGE SCALE GENOMIC DNA]</scope>
    <source>
        <strain evidence="4">M4U3P1</strain>
    </source>
</reference>
<organism evidence="3 4">
    <name type="scientific">Paenalkalicoccus suaedae</name>
    <dbReference type="NCBI Taxonomy" id="2592382"/>
    <lineage>
        <taxon>Bacteria</taxon>
        <taxon>Bacillati</taxon>
        <taxon>Bacillota</taxon>
        <taxon>Bacilli</taxon>
        <taxon>Bacillales</taxon>
        <taxon>Bacillaceae</taxon>
        <taxon>Paenalkalicoccus</taxon>
    </lineage>
</organism>
<keyword evidence="4" id="KW-1185">Reference proteome</keyword>
<evidence type="ECO:0000313" key="3">
    <source>
        <dbReference type="EMBL" id="QKS70086.1"/>
    </source>
</evidence>
<evidence type="ECO:0000313" key="4">
    <source>
        <dbReference type="Proteomes" id="UP000318138"/>
    </source>
</evidence>
<dbReference type="GO" id="GO:0004493">
    <property type="term" value="F:methylmalonyl-CoA epimerase activity"/>
    <property type="evidence" value="ECO:0007669"/>
    <property type="project" value="TreeGrafter"/>
</dbReference>
<dbReference type="AlphaFoldDB" id="A0A859FCY9"/>
<dbReference type="SUPFAM" id="SSF54593">
    <property type="entry name" value="Glyoxalase/Bleomycin resistance protein/Dihydroxybiphenyl dioxygenase"/>
    <property type="match status" value="1"/>
</dbReference>
<dbReference type="InterPro" id="IPR029068">
    <property type="entry name" value="Glyas_Bleomycin-R_OHBP_Dase"/>
</dbReference>
<dbReference type="PANTHER" id="PTHR43048:SF3">
    <property type="entry name" value="METHYLMALONYL-COA EPIMERASE, MITOCHONDRIAL"/>
    <property type="match status" value="1"/>
</dbReference>
<dbReference type="Proteomes" id="UP000318138">
    <property type="component" value="Chromosome"/>
</dbReference>
<keyword evidence="1" id="KW-0479">Metal-binding</keyword>
<name>A0A859FCY9_9BACI</name>
<dbReference type="GO" id="GO:0046491">
    <property type="term" value="P:L-methylmalonyl-CoA metabolic process"/>
    <property type="evidence" value="ECO:0007669"/>
    <property type="project" value="TreeGrafter"/>
</dbReference>
<dbReference type="InterPro" id="IPR004360">
    <property type="entry name" value="Glyas_Fos-R_dOase_dom"/>
</dbReference>
<dbReference type="PANTHER" id="PTHR43048">
    <property type="entry name" value="METHYLMALONYL-COA EPIMERASE"/>
    <property type="match status" value="1"/>
</dbReference>
<dbReference type="Gene3D" id="3.10.180.10">
    <property type="entry name" value="2,3-Dihydroxybiphenyl 1,2-Dioxygenase, domain 1"/>
    <property type="match status" value="1"/>
</dbReference>